<keyword evidence="1" id="KW-1133">Transmembrane helix</keyword>
<dbReference type="Proteomes" id="UP000886786">
    <property type="component" value="Unassembled WGS sequence"/>
</dbReference>
<dbReference type="NCBIfam" id="TIGR02532">
    <property type="entry name" value="IV_pilin_GFxxxE"/>
    <property type="match status" value="1"/>
</dbReference>
<accession>A0A9D1CZP1</accession>
<protein>
    <submittedName>
        <fullName evidence="2">Type II secretion system protein</fullName>
    </submittedName>
</protein>
<evidence type="ECO:0000256" key="1">
    <source>
        <dbReference type="SAM" id="Phobius"/>
    </source>
</evidence>
<sequence length="127" mass="14186">MKKGFTLVELLGVIVILGIIGMITVPLVQRTIIENNQKLCEDQVTSFERAARNYANKNVYQTETLITNSGGTYNITLSELQEEGFLQDGDIENPLTGENFNLNTGVNIKESNNQFSYEYDDPNACTN</sequence>
<dbReference type="Pfam" id="PF07963">
    <property type="entry name" value="N_methyl"/>
    <property type="match status" value="1"/>
</dbReference>
<dbReference type="Gene3D" id="3.30.700.10">
    <property type="entry name" value="Glycoprotein, Type 4 Pilin"/>
    <property type="match status" value="1"/>
</dbReference>
<name>A0A9D1CZP1_9FIRM</name>
<evidence type="ECO:0000313" key="2">
    <source>
        <dbReference type="EMBL" id="HIQ90601.1"/>
    </source>
</evidence>
<reference evidence="2" key="2">
    <citation type="journal article" date="2021" name="PeerJ">
        <title>Extensive microbial diversity within the chicken gut microbiome revealed by metagenomics and culture.</title>
        <authorList>
            <person name="Gilroy R."/>
            <person name="Ravi A."/>
            <person name="Getino M."/>
            <person name="Pursley I."/>
            <person name="Horton D.L."/>
            <person name="Alikhan N.F."/>
            <person name="Baker D."/>
            <person name="Gharbi K."/>
            <person name="Hall N."/>
            <person name="Watson M."/>
            <person name="Adriaenssens E.M."/>
            <person name="Foster-Nyarko E."/>
            <person name="Jarju S."/>
            <person name="Secka A."/>
            <person name="Antonio M."/>
            <person name="Oren A."/>
            <person name="Chaudhuri R.R."/>
            <person name="La Ragione R."/>
            <person name="Hildebrand F."/>
            <person name="Pallen M.J."/>
        </authorList>
    </citation>
    <scope>NUCLEOTIDE SEQUENCE</scope>
    <source>
        <strain evidence="2">CHK147-3167</strain>
    </source>
</reference>
<keyword evidence="1" id="KW-0812">Transmembrane</keyword>
<reference evidence="2" key="1">
    <citation type="submission" date="2020-10" db="EMBL/GenBank/DDBJ databases">
        <authorList>
            <person name="Gilroy R."/>
        </authorList>
    </citation>
    <scope>NUCLEOTIDE SEQUENCE</scope>
    <source>
        <strain evidence="2">CHK147-3167</strain>
    </source>
</reference>
<proteinExistence type="predicted"/>
<dbReference type="AlphaFoldDB" id="A0A9D1CZP1"/>
<dbReference type="InterPro" id="IPR045584">
    <property type="entry name" value="Pilin-like"/>
</dbReference>
<comment type="caution">
    <text evidence="2">The sequence shown here is derived from an EMBL/GenBank/DDBJ whole genome shotgun (WGS) entry which is preliminary data.</text>
</comment>
<organism evidence="2 3">
    <name type="scientific">Candidatus Coprosoma intestinipullorum</name>
    <dbReference type="NCBI Taxonomy" id="2840752"/>
    <lineage>
        <taxon>Bacteria</taxon>
        <taxon>Bacillati</taxon>
        <taxon>Bacillota</taxon>
        <taxon>Bacillota incertae sedis</taxon>
        <taxon>Candidatus Coprosoma</taxon>
    </lineage>
</organism>
<dbReference type="InterPro" id="IPR012902">
    <property type="entry name" value="N_methyl_site"/>
</dbReference>
<dbReference type="SUPFAM" id="SSF54523">
    <property type="entry name" value="Pili subunits"/>
    <property type="match status" value="1"/>
</dbReference>
<dbReference type="EMBL" id="DVFV01000059">
    <property type="protein sequence ID" value="HIQ90601.1"/>
    <property type="molecule type" value="Genomic_DNA"/>
</dbReference>
<dbReference type="PROSITE" id="PS00409">
    <property type="entry name" value="PROKAR_NTER_METHYL"/>
    <property type="match status" value="1"/>
</dbReference>
<keyword evidence="1" id="KW-0472">Membrane</keyword>
<gene>
    <name evidence="2" type="ORF">IAB27_03115</name>
</gene>
<feature type="transmembrane region" description="Helical" evidence="1">
    <location>
        <begin position="7"/>
        <end position="28"/>
    </location>
</feature>
<evidence type="ECO:0000313" key="3">
    <source>
        <dbReference type="Proteomes" id="UP000886786"/>
    </source>
</evidence>